<evidence type="ECO:0000313" key="2">
    <source>
        <dbReference type="EMBL" id="HGS22701.1"/>
    </source>
</evidence>
<dbReference type="InterPro" id="IPR000845">
    <property type="entry name" value="Nucleoside_phosphorylase_d"/>
</dbReference>
<dbReference type="EMBL" id="DSYK01000631">
    <property type="protein sequence ID" value="HGS22701.1"/>
    <property type="molecule type" value="Genomic_DNA"/>
</dbReference>
<accession>A0A7C4PHT8</accession>
<proteinExistence type="predicted"/>
<dbReference type="CDD" id="cd09008">
    <property type="entry name" value="MTAN"/>
    <property type="match status" value="1"/>
</dbReference>
<dbReference type="GO" id="GO:0019284">
    <property type="term" value="P:L-methionine salvage from S-adenosylmethionine"/>
    <property type="evidence" value="ECO:0007669"/>
    <property type="project" value="TreeGrafter"/>
</dbReference>
<comment type="caution">
    <text evidence="2">The sequence shown here is derived from an EMBL/GenBank/DDBJ whole genome shotgun (WGS) entry which is preliminary data.</text>
</comment>
<gene>
    <name evidence="2" type="ORF">ENT37_12665</name>
</gene>
<dbReference type="GO" id="GO:0009116">
    <property type="term" value="P:nucleoside metabolic process"/>
    <property type="evidence" value="ECO:0007669"/>
    <property type="project" value="InterPro"/>
</dbReference>
<name>A0A7C4PHT8_9CHLR</name>
<protein>
    <recommendedName>
        <fullName evidence="1">Nucleoside phosphorylase domain-containing protein</fullName>
    </recommendedName>
</protein>
<dbReference type="GO" id="GO:0008782">
    <property type="term" value="F:adenosylhomocysteine nucleosidase activity"/>
    <property type="evidence" value="ECO:0007669"/>
    <property type="project" value="TreeGrafter"/>
</dbReference>
<dbReference type="Pfam" id="PF01048">
    <property type="entry name" value="PNP_UDP_1"/>
    <property type="match status" value="1"/>
</dbReference>
<dbReference type="InterPro" id="IPR035994">
    <property type="entry name" value="Nucleoside_phosphorylase_sf"/>
</dbReference>
<dbReference type="AlphaFoldDB" id="A0A7C4PHT8"/>
<dbReference type="GO" id="GO:0005829">
    <property type="term" value="C:cytosol"/>
    <property type="evidence" value="ECO:0007669"/>
    <property type="project" value="TreeGrafter"/>
</dbReference>
<organism evidence="2">
    <name type="scientific">Anaerolinea thermolimosa</name>
    <dbReference type="NCBI Taxonomy" id="229919"/>
    <lineage>
        <taxon>Bacteria</taxon>
        <taxon>Bacillati</taxon>
        <taxon>Chloroflexota</taxon>
        <taxon>Anaerolineae</taxon>
        <taxon>Anaerolineales</taxon>
        <taxon>Anaerolineaceae</taxon>
        <taxon>Anaerolinea</taxon>
    </lineage>
</organism>
<dbReference type="SUPFAM" id="SSF53167">
    <property type="entry name" value="Purine and uridine phosphorylases"/>
    <property type="match status" value="1"/>
</dbReference>
<evidence type="ECO:0000259" key="1">
    <source>
        <dbReference type="Pfam" id="PF01048"/>
    </source>
</evidence>
<dbReference type="Gene3D" id="3.40.50.1580">
    <property type="entry name" value="Nucleoside phosphorylase domain"/>
    <property type="match status" value="1"/>
</dbReference>
<dbReference type="PANTHER" id="PTHR46832">
    <property type="entry name" value="5'-METHYLTHIOADENOSINE/S-ADENOSYLHOMOCYSTEINE NUCLEOSIDASE"/>
    <property type="match status" value="1"/>
</dbReference>
<dbReference type="GO" id="GO:0008930">
    <property type="term" value="F:methylthioadenosine nucleosidase activity"/>
    <property type="evidence" value="ECO:0007669"/>
    <property type="project" value="TreeGrafter"/>
</dbReference>
<sequence length="240" mass="26207">MTGSIDKPALILISAQAEWKAVKASCSPERLQQTPFGERFTATIAGKSCLFVQGGWGKIAAAASTQYAIDRWRPGLIINLGTCGGFAGWVERGTILLVERTVVYDILEQMTDPDEALEHYTTRLDLSWLREPLPQPVWRGALVSADRDLLPADINWLRERFGAVAADWESGAIAWVADRNGLRCLILRGVSDLVSSRGGEAYGAPEVFHTGTESVMRSLVAALPAWLRCADGEAEPRNPL</sequence>
<reference evidence="2" key="1">
    <citation type="journal article" date="2020" name="mSystems">
        <title>Genome- and Community-Level Interaction Insights into Carbon Utilization and Element Cycling Functions of Hydrothermarchaeota in Hydrothermal Sediment.</title>
        <authorList>
            <person name="Zhou Z."/>
            <person name="Liu Y."/>
            <person name="Xu W."/>
            <person name="Pan J."/>
            <person name="Luo Z.H."/>
            <person name="Li M."/>
        </authorList>
    </citation>
    <scope>NUCLEOTIDE SEQUENCE [LARGE SCALE GENOMIC DNA]</scope>
    <source>
        <strain evidence="2">SpSt-573</strain>
    </source>
</reference>
<dbReference type="PANTHER" id="PTHR46832:SF2">
    <property type="entry name" value="FUTALOSINE HYDROLASE"/>
    <property type="match status" value="1"/>
</dbReference>
<feature type="domain" description="Nucleoside phosphorylase" evidence="1">
    <location>
        <begin position="30"/>
        <end position="200"/>
    </location>
</feature>